<reference evidence="2" key="1">
    <citation type="submission" date="2019-10" db="EMBL/GenBank/DDBJ databases">
        <authorList>
            <person name="Zhang R."/>
            <person name="Pan Y."/>
            <person name="Wang J."/>
            <person name="Ma R."/>
            <person name="Yu S."/>
        </authorList>
    </citation>
    <scope>NUCLEOTIDE SEQUENCE</scope>
    <source>
        <strain evidence="2">LA-IB0</strain>
        <tissue evidence="2">Leaf</tissue>
    </source>
</reference>
<dbReference type="Proteomes" id="UP000826271">
    <property type="component" value="Unassembled WGS sequence"/>
</dbReference>
<dbReference type="EMBL" id="WHWC01000002">
    <property type="protein sequence ID" value="KAG8388355.1"/>
    <property type="molecule type" value="Genomic_DNA"/>
</dbReference>
<comment type="caution">
    <text evidence="2">The sequence shown here is derived from an EMBL/GenBank/DDBJ whole genome shotgun (WGS) entry which is preliminary data.</text>
</comment>
<accession>A0AAV6Y3N7</accession>
<sequence length="82" mass="8654">MVVSDDSLELLAKSFPNFKSLVLVSCEGFTTDVLVAIASKCRYSGGGPPKDAIKATVKDYEAKHSKSNGSEEATPMEKAADA</sequence>
<gene>
    <name evidence="2" type="ORF">BUALT_Bualt02G0117200</name>
</gene>
<evidence type="ECO:0000313" key="3">
    <source>
        <dbReference type="Proteomes" id="UP000826271"/>
    </source>
</evidence>
<dbReference type="Gene3D" id="3.80.10.10">
    <property type="entry name" value="Ribonuclease Inhibitor"/>
    <property type="match status" value="1"/>
</dbReference>
<organism evidence="2 3">
    <name type="scientific">Buddleja alternifolia</name>
    <dbReference type="NCBI Taxonomy" id="168488"/>
    <lineage>
        <taxon>Eukaryota</taxon>
        <taxon>Viridiplantae</taxon>
        <taxon>Streptophyta</taxon>
        <taxon>Embryophyta</taxon>
        <taxon>Tracheophyta</taxon>
        <taxon>Spermatophyta</taxon>
        <taxon>Magnoliopsida</taxon>
        <taxon>eudicotyledons</taxon>
        <taxon>Gunneridae</taxon>
        <taxon>Pentapetalae</taxon>
        <taxon>asterids</taxon>
        <taxon>lamiids</taxon>
        <taxon>Lamiales</taxon>
        <taxon>Scrophulariaceae</taxon>
        <taxon>Buddlejeae</taxon>
        <taxon>Buddleja</taxon>
    </lineage>
</organism>
<evidence type="ECO:0000313" key="2">
    <source>
        <dbReference type="EMBL" id="KAG8388355.1"/>
    </source>
</evidence>
<dbReference type="InterPro" id="IPR032675">
    <property type="entry name" value="LRR_dom_sf"/>
</dbReference>
<evidence type="ECO:0000256" key="1">
    <source>
        <dbReference type="SAM" id="MobiDB-lite"/>
    </source>
</evidence>
<protein>
    <submittedName>
        <fullName evidence="2">Uncharacterized protein</fullName>
    </submittedName>
</protein>
<feature type="region of interest" description="Disordered" evidence="1">
    <location>
        <begin position="63"/>
        <end position="82"/>
    </location>
</feature>
<name>A0AAV6Y3N7_9LAMI</name>
<keyword evidence="3" id="KW-1185">Reference proteome</keyword>
<dbReference type="AlphaFoldDB" id="A0AAV6Y3N7"/>
<proteinExistence type="predicted"/>